<sequence length="434" mass="47180">MSISEPEFEPLARHTIRRLTWRLIPFLGLLYIVAYLDRINISFAALQMNQDLGLSAVAYGTGAGLFFLGYVLFEIPSNLLLQRIGPRIWIARIMVSWGLISMAMALTQGETSFYVLRFLLGVAEAGFFPGIILYLTGWFPARERARAVALFATATALAGVIGSPLSGALLELDGWWGWRGWHWLFVLEGLPAVLLGLVVLFKLPDRPEQARWLPPDERNWLTRTLTRERETNSAWQRQTLGEALGSLEVWRLGLVYFCMVIGMYGIGMWLPQMLRAMTRASDFTLGLLNALPFLAAALGMVLIGWHSDRRGERRWHVAGSLALAATGALWAATTQSLPLALLAFSLAALGVWGVMGPFWALATSFLSGTAAAGGIALINSLGNIGGFVGPYLMGWFKQMTDGYSAGLVAVAVILLAGGALVRSSTSARGGSAEG</sequence>
<dbReference type="FunFam" id="1.20.1250.20:FF:000018">
    <property type="entry name" value="MFS transporter permease"/>
    <property type="match status" value="1"/>
</dbReference>
<keyword evidence="9" id="KW-1185">Reference proteome</keyword>
<evidence type="ECO:0000256" key="2">
    <source>
        <dbReference type="ARBA" id="ARBA00022448"/>
    </source>
</evidence>
<dbReference type="GO" id="GO:0016020">
    <property type="term" value="C:membrane"/>
    <property type="evidence" value="ECO:0007669"/>
    <property type="project" value="UniProtKB-SubCell"/>
</dbReference>
<dbReference type="AlphaFoldDB" id="I3YE67"/>
<accession>I3YE67</accession>
<name>I3YE67_THIV6</name>
<dbReference type="PANTHER" id="PTHR43791">
    <property type="entry name" value="PERMEASE-RELATED"/>
    <property type="match status" value="1"/>
</dbReference>
<feature type="transmembrane region" description="Helical" evidence="6">
    <location>
        <begin position="339"/>
        <end position="362"/>
    </location>
</feature>
<dbReference type="InterPro" id="IPR020846">
    <property type="entry name" value="MFS_dom"/>
</dbReference>
<feature type="transmembrane region" description="Helical" evidence="6">
    <location>
        <begin position="374"/>
        <end position="396"/>
    </location>
</feature>
<protein>
    <submittedName>
        <fullName evidence="8">Sugar phosphate permease</fullName>
    </submittedName>
</protein>
<feature type="transmembrane region" description="Helical" evidence="6">
    <location>
        <begin position="283"/>
        <end position="303"/>
    </location>
</feature>
<reference evidence="8 9" key="1">
    <citation type="submission" date="2012-06" db="EMBL/GenBank/DDBJ databases">
        <title>Complete sequence of Thiocystis violascens DSM 198.</title>
        <authorList>
            <consortium name="US DOE Joint Genome Institute"/>
            <person name="Lucas S."/>
            <person name="Han J."/>
            <person name="Lapidus A."/>
            <person name="Cheng J.-F."/>
            <person name="Goodwin L."/>
            <person name="Pitluck S."/>
            <person name="Peters L."/>
            <person name="Ovchinnikova G."/>
            <person name="Teshima H."/>
            <person name="Detter J.C."/>
            <person name="Han C."/>
            <person name="Tapia R."/>
            <person name="Land M."/>
            <person name="Hauser L."/>
            <person name="Kyrpides N."/>
            <person name="Ivanova N."/>
            <person name="Pagani I."/>
            <person name="Vogl K."/>
            <person name="Liu Z."/>
            <person name="Frigaard N.-U."/>
            <person name="Bryant D."/>
            <person name="Woyke T."/>
        </authorList>
    </citation>
    <scope>NUCLEOTIDE SEQUENCE [LARGE SCALE GENOMIC DNA]</scope>
    <source>
        <strain evidence="9">ATCC 17096 / DSM 198 / 6111</strain>
    </source>
</reference>
<proteinExistence type="predicted"/>
<keyword evidence="4 6" id="KW-1133">Transmembrane helix</keyword>
<dbReference type="InterPro" id="IPR011701">
    <property type="entry name" value="MFS"/>
</dbReference>
<feature type="domain" description="Major facilitator superfamily (MFS) profile" evidence="7">
    <location>
        <begin position="23"/>
        <end position="428"/>
    </location>
</feature>
<dbReference type="RefSeq" id="WP_014779689.1">
    <property type="nucleotide sequence ID" value="NC_018012.1"/>
</dbReference>
<feature type="transmembrane region" description="Helical" evidence="6">
    <location>
        <begin position="19"/>
        <end position="36"/>
    </location>
</feature>
<organism evidence="8 9">
    <name type="scientific">Thiocystis violascens (strain ATCC 17096 / DSM 198 / 6111)</name>
    <name type="common">Chromatium violascens</name>
    <dbReference type="NCBI Taxonomy" id="765911"/>
    <lineage>
        <taxon>Bacteria</taxon>
        <taxon>Pseudomonadati</taxon>
        <taxon>Pseudomonadota</taxon>
        <taxon>Gammaproteobacteria</taxon>
        <taxon>Chromatiales</taxon>
        <taxon>Chromatiaceae</taxon>
        <taxon>Thiocystis</taxon>
    </lineage>
</organism>
<dbReference type="Proteomes" id="UP000006062">
    <property type="component" value="Chromosome"/>
</dbReference>
<dbReference type="KEGG" id="tvi:Thivi_3415"/>
<feature type="transmembrane region" description="Helical" evidence="6">
    <location>
        <begin position="56"/>
        <end position="76"/>
    </location>
</feature>
<feature type="transmembrane region" description="Helical" evidence="6">
    <location>
        <begin position="113"/>
        <end position="135"/>
    </location>
</feature>
<feature type="transmembrane region" description="Helical" evidence="6">
    <location>
        <begin position="88"/>
        <end position="107"/>
    </location>
</feature>
<dbReference type="HOGENOM" id="CLU_001265_0_0_6"/>
<dbReference type="InterPro" id="IPR036259">
    <property type="entry name" value="MFS_trans_sf"/>
</dbReference>
<feature type="transmembrane region" description="Helical" evidence="6">
    <location>
        <begin position="315"/>
        <end position="333"/>
    </location>
</feature>
<feature type="transmembrane region" description="Helical" evidence="6">
    <location>
        <begin position="147"/>
        <end position="169"/>
    </location>
</feature>
<keyword evidence="5 6" id="KW-0472">Membrane</keyword>
<gene>
    <name evidence="8" type="ordered locus">Thivi_3415</name>
</gene>
<dbReference type="CDD" id="cd17319">
    <property type="entry name" value="MFS_ExuT_GudP_like"/>
    <property type="match status" value="1"/>
</dbReference>
<keyword evidence="3 6" id="KW-0812">Transmembrane</keyword>
<dbReference type="eggNOG" id="COG2271">
    <property type="taxonomic scope" value="Bacteria"/>
</dbReference>
<dbReference type="SUPFAM" id="SSF103473">
    <property type="entry name" value="MFS general substrate transporter"/>
    <property type="match status" value="1"/>
</dbReference>
<evidence type="ECO:0000256" key="6">
    <source>
        <dbReference type="SAM" id="Phobius"/>
    </source>
</evidence>
<feature type="transmembrane region" description="Helical" evidence="6">
    <location>
        <begin position="402"/>
        <end position="421"/>
    </location>
</feature>
<evidence type="ECO:0000256" key="4">
    <source>
        <dbReference type="ARBA" id="ARBA00022989"/>
    </source>
</evidence>
<keyword evidence="2" id="KW-0813">Transport</keyword>
<feature type="transmembrane region" description="Helical" evidence="6">
    <location>
        <begin position="181"/>
        <end position="201"/>
    </location>
</feature>
<evidence type="ECO:0000256" key="1">
    <source>
        <dbReference type="ARBA" id="ARBA00004141"/>
    </source>
</evidence>
<evidence type="ECO:0000313" key="8">
    <source>
        <dbReference type="EMBL" id="AFL75285.1"/>
    </source>
</evidence>
<dbReference type="PANTHER" id="PTHR43791:SF36">
    <property type="entry name" value="TRANSPORTER, PUTATIVE (AFU_ORTHOLOGUE AFUA_6G08340)-RELATED"/>
    <property type="match status" value="1"/>
</dbReference>
<comment type="subcellular location">
    <subcellularLocation>
        <location evidence="1">Membrane</location>
        <topology evidence="1">Multi-pass membrane protein</topology>
    </subcellularLocation>
</comment>
<evidence type="ECO:0000256" key="5">
    <source>
        <dbReference type="ARBA" id="ARBA00023136"/>
    </source>
</evidence>
<feature type="transmembrane region" description="Helical" evidence="6">
    <location>
        <begin position="249"/>
        <end position="271"/>
    </location>
</feature>
<evidence type="ECO:0000256" key="3">
    <source>
        <dbReference type="ARBA" id="ARBA00022692"/>
    </source>
</evidence>
<dbReference type="Pfam" id="PF07690">
    <property type="entry name" value="MFS_1"/>
    <property type="match status" value="1"/>
</dbReference>
<dbReference type="Gene3D" id="1.20.1250.20">
    <property type="entry name" value="MFS general substrate transporter like domains"/>
    <property type="match status" value="2"/>
</dbReference>
<evidence type="ECO:0000313" key="9">
    <source>
        <dbReference type="Proteomes" id="UP000006062"/>
    </source>
</evidence>
<dbReference type="PROSITE" id="PS50850">
    <property type="entry name" value="MFS"/>
    <property type="match status" value="1"/>
</dbReference>
<dbReference type="GO" id="GO:0022857">
    <property type="term" value="F:transmembrane transporter activity"/>
    <property type="evidence" value="ECO:0007669"/>
    <property type="project" value="InterPro"/>
</dbReference>
<dbReference type="EMBL" id="CP003154">
    <property type="protein sequence ID" value="AFL75285.1"/>
    <property type="molecule type" value="Genomic_DNA"/>
</dbReference>
<evidence type="ECO:0000259" key="7">
    <source>
        <dbReference type="PROSITE" id="PS50850"/>
    </source>
</evidence>
<dbReference type="STRING" id="765911.Thivi_3415"/>